<name>A0A1E3H449_9HYPH</name>
<evidence type="ECO:0000313" key="3">
    <source>
        <dbReference type="Proteomes" id="UP000094622"/>
    </source>
</evidence>
<dbReference type="InterPro" id="IPR004360">
    <property type="entry name" value="Glyas_Fos-R_dOase_dom"/>
</dbReference>
<gene>
    <name evidence="2" type="ORF">A6302_02393</name>
</gene>
<sequence length="134" mass="14415">MLSHVTLGTGDLARAVAFYGPLMERLGHRLRRHDPDTGWAIWQQPGIARPLFVVMRPFDGAPAAPGNGQMTALLAQDRTTVDDCHRLALAAGGQDAGAPGLRPQYHPDFYGAYVRDPDGNKLCICCHAAPAKDA</sequence>
<dbReference type="Pfam" id="PF00903">
    <property type="entry name" value="Glyoxalase"/>
    <property type="match status" value="1"/>
</dbReference>
<dbReference type="PROSITE" id="PS51819">
    <property type="entry name" value="VOC"/>
    <property type="match status" value="1"/>
</dbReference>
<accession>A0A1E3H449</accession>
<keyword evidence="3" id="KW-1185">Reference proteome</keyword>
<evidence type="ECO:0000259" key="1">
    <source>
        <dbReference type="PROSITE" id="PS51819"/>
    </source>
</evidence>
<dbReference type="AlphaFoldDB" id="A0A1E3H449"/>
<dbReference type="SUPFAM" id="SSF54593">
    <property type="entry name" value="Glyoxalase/Bleomycin resistance protein/Dihydroxybiphenyl dioxygenase"/>
    <property type="match status" value="1"/>
</dbReference>
<dbReference type="RefSeq" id="WP_069307019.1">
    <property type="nucleotide sequence ID" value="NZ_MCRJ01000055.1"/>
</dbReference>
<dbReference type="OrthoDB" id="9807407at2"/>
<dbReference type="PANTHER" id="PTHR35006">
    <property type="entry name" value="GLYOXALASE FAMILY PROTEIN (AFU_ORTHOLOGUE AFUA_5G14830)"/>
    <property type="match status" value="1"/>
</dbReference>
<dbReference type="Proteomes" id="UP000094622">
    <property type="component" value="Unassembled WGS sequence"/>
</dbReference>
<organism evidence="2 3">
    <name type="scientific">Methylobrevis pamukkalensis</name>
    <dbReference type="NCBI Taxonomy" id="1439726"/>
    <lineage>
        <taxon>Bacteria</taxon>
        <taxon>Pseudomonadati</taxon>
        <taxon>Pseudomonadota</taxon>
        <taxon>Alphaproteobacteria</taxon>
        <taxon>Hyphomicrobiales</taxon>
        <taxon>Pleomorphomonadaceae</taxon>
        <taxon>Methylobrevis</taxon>
    </lineage>
</organism>
<feature type="domain" description="VOC" evidence="1">
    <location>
        <begin position="1"/>
        <end position="127"/>
    </location>
</feature>
<dbReference type="InterPro" id="IPR029068">
    <property type="entry name" value="Glyas_Bleomycin-R_OHBP_Dase"/>
</dbReference>
<dbReference type="PATRIC" id="fig|1439726.3.peg.2515"/>
<protein>
    <submittedName>
        <fullName evidence="2">Glyoxalase-like domain protein</fullName>
    </submittedName>
</protein>
<reference evidence="2 3" key="1">
    <citation type="submission" date="2016-07" db="EMBL/GenBank/DDBJ databases">
        <title>Draft Genome Sequence of Methylobrevis pamukkalensis PK2.</title>
        <authorList>
            <person name="Vasilenko O.V."/>
            <person name="Doronina N.V."/>
            <person name="Shmareva M.N."/>
            <person name="Tarlachkov S.V."/>
            <person name="Mustakhimov I."/>
            <person name="Trotsenko Y.A."/>
        </authorList>
    </citation>
    <scope>NUCLEOTIDE SEQUENCE [LARGE SCALE GENOMIC DNA]</scope>
    <source>
        <strain evidence="2 3">PK2</strain>
    </source>
</reference>
<dbReference type="PANTHER" id="PTHR35006:SF1">
    <property type="entry name" value="BLL2941 PROTEIN"/>
    <property type="match status" value="1"/>
</dbReference>
<dbReference type="EMBL" id="MCRJ01000055">
    <property type="protein sequence ID" value="ODN70301.1"/>
    <property type="molecule type" value="Genomic_DNA"/>
</dbReference>
<comment type="caution">
    <text evidence="2">The sequence shown here is derived from an EMBL/GenBank/DDBJ whole genome shotgun (WGS) entry which is preliminary data.</text>
</comment>
<evidence type="ECO:0000313" key="2">
    <source>
        <dbReference type="EMBL" id="ODN70301.1"/>
    </source>
</evidence>
<dbReference type="Gene3D" id="3.10.180.10">
    <property type="entry name" value="2,3-Dihydroxybiphenyl 1,2-Dioxygenase, domain 1"/>
    <property type="match status" value="1"/>
</dbReference>
<dbReference type="InterPro" id="IPR037523">
    <property type="entry name" value="VOC_core"/>
</dbReference>
<dbReference type="CDD" id="cd07262">
    <property type="entry name" value="VOC_like"/>
    <property type="match status" value="1"/>
</dbReference>
<proteinExistence type="predicted"/>